<keyword evidence="2" id="KW-0597">Phosphoprotein</keyword>
<dbReference type="InterPro" id="IPR001227">
    <property type="entry name" value="Ac_transferase_dom_sf"/>
</dbReference>
<evidence type="ECO:0000256" key="3">
    <source>
        <dbReference type="RuleBase" id="RU003694"/>
    </source>
</evidence>
<dbReference type="CDD" id="cd00833">
    <property type="entry name" value="PKS"/>
    <property type="match status" value="1"/>
</dbReference>
<accession>A0A0J8S3D5</accession>
<dbReference type="STRING" id="396776.A0A0J8S3D5"/>
<evidence type="ECO:0000256" key="2">
    <source>
        <dbReference type="ARBA" id="ARBA00022553"/>
    </source>
</evidence>
<dbReference type="GO" id="GO:0004312">
    <property type="term" value="F:fatty acid synthase activity"/>
    <property type="evidence" value="ECO:0007669"/>
    <property type="project" value="TreeGrafter"/>
</dbReference>
<keyword evidence="1" id="KW-0596">Phosphopantetheine</keyword>
<dbReference type="SUPFAM" id="SSF53901">
    <property type="entry name" value="Thiolase-like"/>
    <property type="match status" value="2"/>
</dbReference>
<gene>
    <name evidence="5" type="ORF">CIHG_09487</name>
</gene>
<dbReference type="Gene3D" id="3.40.366.10">
    <property type="entry name" value="Malonyl-Coenzyme A Acyl Carrier Protein, domain 2"/>
    <property type="match status" value="1"/>
</dbReference>
<sequence>MAQDMQVFLFGDQTYDLVPDLRQLLRCNTKPILSAFLEQSHYVIRAQSATWLSPEEQQRSRSSNLAHLLQKYSDGDLNPAFQVALHSLTQLACFINHYEEPGRPYPSPGRKYVVGLCTGALAAAAISSSSSLSELLPAAVYTVQVALRLGLLANDMKDRIETPTQESPREWSAAFFDMTEAAAVSALVEFDSVTDVEKVLEATNPVTWSRYNAKLPVLSGATGKSDWGGSFVSLLHRAVRECLMEPVRWDGVSDSVTKIARSLEVKCVAVTPVGTNLEHSMSSSLKDITKVQIEPLKSSDSPLFDTVPVGKAKLAIVGMSGRFPEAPTPEAFWDLLYEGLDVCKEVPAKRWDWRTHVTPDGKGHNLGGSKWGCWLDYADQFDPRFFSISPKEAPQMDPAQPRHTLWREHCDTAGAGGTNMCINPDGHSGLDKGFFLSRTGNCKPFDDQADGYCRGEGVATVIIKRLDDAIAENDPILAVILDAKTNHSALSESMTRPHVGAQVENMRAVLNTSGLDPRELSYVEMHGTGTQVGDAVEMQSVLNVFAPDNEFRGRDKPLYVGSAKANVGHGEGVSGITSLAKVLLMMKHDTIPPHCGIKPGSRINRNYPDLKARNVHIASEPVPWTRGSEPRRVLINNFSAAGGNTALLLEDAPLKPVLADKDPRSSHIVTVSGHVVLP</sequence>
<dbReference type="InterPro" id="IPR020841">
    <property type="entry name" value="PKS_Beta-ketoAc_synthase_dom"/>
</dbReference>
<dbReference type="InterPro" id="IPR032088">
    <property type="entry name" value="SAT"/>
</dbReference>
<dbReference type="VEuPathDB" id="FungiDB:CIHG_09487"/>
<evidence type="ECO:0000313" key="6">
    <source>
        <dbReference type="Proteomes" id="UP000054563"/>
    </source>
</evidence>
<dbReference type="AlphaFoldDB" id="A0A0J8S3D5"/>
<dbReference type="SMART" id="SM00825">
    <property type="entry name" value="PKS_KS"/>
    <property type="match status" value="1"/>
</dbReference>
<reference evidence="6" key="1">
    <citation type="journal article" date="2010" name="Genome Res.">
        <title>Population genomic sequencing of Coccidioides fungi reveals recent hybridization and transposon control.</title>
        <authorList>
            <person name="Neafsey D.E."/>
            <person name="Barker B.M."/>
            <person name="Sharpton T.J."/>
            <person name="Stajich J.E."/>
            <person name="Park D.J."/>
            <person name="Whiston E."/>
            <person name="Hung C.-Y."/>
            <person name="McMahan C."/>
            <person name="White J."/>
            <person name="Sykes S."/>
            <person name="Heiman D."/>
            <person name="Young S."/>
            <person name="Zeng Q."/>
            <person name="Abouelleil A."/>
            <person name="Aftuck L."/>
            <person name="Bessette D."/>
            <person name="Brown A."/>
            <person name="FitzGerald M."/>
            <person name="Lui A."/>
            <person name="Macdonald J.P."/>
            <person name="Priest M."/>
            <person name="Orbach M.J."/>
            <person name="Galgiani J.N."/>
            <person name="Kirkland T.N."/>
            <person name="Cole G.T."/>
            <person name="Birren B.W."/>
            <person name="Henn M.R."/>
            <person name="Taylor J.W."/>
            <person name="Rounsley S.D."/>
        </authorList>
    </citation>
    <scope>NUCLEOTIDE SEQUENCE [LARGE SCALE GENOMIC DNA]</scope>
    <source>
        <strain evidence="6">H538.4</strain>
    </source>
</reference>
<dbReference type="PROSITE" id="PS52004">
    <property type="entry name" value="KS3_2"/>
    <property type="match status" value="1"/>
</dbReference>
<dbReference type="EMBL" id="DS017039">
    <property type="protein sequence ID" value="KMU91632.1"/>
    <property type="molecule type" value="Genomic_DNA"/>
</dbReference>
<dbReference type="InterPro" id="IPR014031">
    <property type="entry name" value="Ketoacyl_synth_C"/>
</dbReference>
<keyword evidence="3" id="KW-0808">Transferase</keyword>
<dbReference type="Pfam" id="PF02801">
    <property type="entry name" value="Ketoacyl-synt_C"/>
    <property type="match status" value="1"/>
</dbReference>
<name>A0A0J8S3D5_COCIT</name>
<dbReference type="PANTHER" id="PTHR43775">
    <property type="entry name" value="FATTY ACID SYNTHASE"/>
    <property type="match status" value="1"/>
</dbReference>
<dbReference type="GO" id="GO:0044550">
    <property type="term" value="P:secondary metabolite biosynthetic process"/>
    <property type="evidence" value="ECO:0007669"/>
    <property type="project" value="TreeGrafter"/>
</dbReference>
<proteinExistence type="inferred from homology"/>
<dbReference type="Proteomes" id="UP000054563">
    <property type="component" value="Unassembled WGS sequence"/>
</dbReference>
<dbReference type="InterPro" id="IPR014030">
    <property type="entry name" value="Ketoacyl_synth_N"/>
</dbReference>
<organism evidence="5 6">
    <name type="scientific">Coccidioides immitis H538.4</name>
    <dbReference type="NCBI Taxonomy" id="396776"/>
    <lineage>
        <taxon>Eukaryota</taxon>
        <taxon>Fungi</taxon>
        <taxon>Dikarya</taxon>
        <taxon>Ascomycota</taxon>
        <taxon>Pezizomycotina</taxon>
        <taxon>Eurotiomycetes</taxon>
        <taxon>Eurotiomycetidae</taxon>
        <taxon>Onygenales</taxon>
        <taxon>Onygenaceae</taxon>
        <taxon>Coccidioides</taxon>
    </lineage>
</organism>
<dbReference type="InterPro" id="IPR016039">
    <property type="entry name" value="Thiolase-like"/>
</dbReference>
<dbReference type="Pfam" id="PF16073">
    <property type="entry name" value="SAT"/>
    <property type="match status" value="1"/>
</dbReference>
<dbReference type="InterPro" id="IPR050091">
    <property type="entry name" value="PKS_NRPS_Biosynth_Enz"/>
</dbReference>
<feature type="domain" description="Ketosynthase family 3 (KS3)" evidence="4">
    <location>
        <begin position="311"/>
        <end position="651"/>
    </location>
</feature>
<protein>
    <submittedName>
        <fullName evidence="5">Conidial yellow pigment biosynthesis polyketide synthase</fullName>
    </submittedName>
</protein>
<evidence type="ECO:0000256" key="1">
    <source>
        <dbReference type="ARBA" id="ARBA00022450"/>
    </source>
</evidence>
<dbReference type="Pfam" id="PF00109">
    <property type="entry name" value="ketoacyl-synt"/>
    <property type="match status" value="2"/>
</dbReference>
<dbReference type="GO" id="GO:0006633">
    <property type="term" value="P:fatty acid biosynthetic process"/>
    <property type="evidence" value="ECO:0007669"/>
    <property type="project" value="TreeGrafter"/>
</dbReference>
<dbReference type="Gene3D" id="3.40.47.10">
    <property type="match status" value="2"/>
</dbReference>
<evidence type="ECO:0000313" key="5">
    <source>
        <dbReference type="EMBL" id="KMU91632.1"/>
    </source>
</evidence>
<dbReference type="PANTHER" id="PTHR43775:SF40">
    <property type="entry name" value="NORSOLORINIC ACID SYNTHASE STCA"/>
    <property type="match status" value="1"/>
</dbReference>
<dbReference type="OrthoDB" id="329835at2759"/>
<evidence type="ECO:0000259" key="4">
    <source>
        <dbReference type="PROSITE" id="PS52004"/>
    </source>
</evidence>
<comment type="similarity">
    <text evidence="3">Belongs to the thiolase-like superfamily. Beta-ketoacyl-ACP synthases family.</text>
</comment>